<name>A0AAV2KRT9_KNICA</name>
<dbReference type="EMBL" id="OZ035824">
    <property type="protein sequence ID" value="CAL1592697.1"/>
    <property type="molecule type" value="Genomic_DNA"/>
</dbReference>
<proteinExistence type="predicted"/>
<reference evidence="1 2" key="1">
    <citation type="submission" date="2024-04" db="EMBL/GenBank/DDBJ databases">
        <authorList>
            <person name="Waldvogel A.-M."/>
            <person name="Schoenle A."/>
        </authorList>
    </citation>
    <scope>NUCLEOTIDE SEQUENCE [LARGE SCALE GENOMIC DNA]</scope>
</reference>
<sequence>MESVWCGCGVIIVVVKPCRTEGWDGGFVIHQQASGPGVSGERGRPRMPRLAGSFGGFSRPQWYLPPPQRHSGGEASRGVGTVVLLPPVTSRFDSFRGAELLSSWESSLTYRCRQRGGACAVRVQYVWLSKVRSGGGDRWWRGAGGRRPRDGRQGAK</sequence>
<organism evidence="1 2">
    <name type="scientific">Knipowitschia caucasica</name>
    <name type="common">Caucasian dwarf goby</name>
    <name type="synonym">Pomatoschistus caucasicus</name>
    <dbReference type="NCBI Taxonomy" id="637954"/>
    <lineage>
        <taxon>Eukaryota</taxon>
        <taxon>Metazoa</taxon>
        <taxon>Chordata</taxon>
        <taxon>Craniata</taxon>
        <taxon>Vertebrata</taxon>
        <taxon>Euteleostomi</taxon>
        <taxon>Actinopterygii</taxon>
        <taxon>Neopterygii</taxon>
        <taxon>Teleostei</taxon>
        <taxon>Neoteleostei</taxon>
        <taxon>Acanthomorphata</taxon>
        <taxon>Gobiaria</taxon>
        <taxon>Gobiiformes</taxon>
        <taxon>Gobioidei</taxon>
        <taxon>Gobiidae</taxon>
        <taxon>Gobiinae</taxon>
        <taxon>Knipowitschia</taxon>
    </lineage>
</organism>
<gene>
    <name evidence="1" type="ORF">KC01_LOCUS21915</name>
</gene>
<accession>A0AAV2KRT9</accession>
<evidence type="ECO:0000313" key="2">
    <source>
        <dbReference type="Proteomes" id="UP001497482"/>
    </source>
</evidence>
<dbReference type="AlphaFoldDB" id="A0AAV2KRT9"/>
<evidence type="ECO:0000313" key="1">
    <source>
        <dbReference type="EMBL" id="CAL1592697.1"/>
    </source>
</evidence>
<protein>
    <submittedName>
        <fullName evidence="1">Uncharacterized protein</fullName>
    </submittedName>
</protein>
<keyword evidence="2" id="KW-1185">Reference proteome</keyword>
<dbReference type="Proteomes" id="UP001497482">
    <property type="component" value="Chromosome 2"/>
</dbReference>